<feature type="compositionally biased region" description="Pro residues" evidence="1">
    <location>
        <begin position="205"/>
        <end position="217"/>
    </location>
</feature>
<feature type="compositionally biased region" description="Gly residues" evidence="1">
    <location>
        <begin position="127"/>
        <end position="146"/>
    </location>
</feature>
<protein>
    <submittedName>
        <fullName evidence="2">Uncharacterized protein</fullName>
    </submittedName>
</protein>
<feature type="region of interest" description="Disordered" evidence="1">
    <location>
        <begin position="123"/>
        <end position="189"/>
    </location>
</feature>
<feature type="compositionally biased region" description="Low complexity" evidence="1">
    <location>
        <begin position="33"/>
        <end position="58"/>
    </location>
</feature>
<evidence type="ECO:0000313" key="3">
    <source>
        <dbReference type="Proteomes" id="UP001213000"/>
    </source>
</evidence>
<comment type="caution">
    <text evidence="2">The sequence shown here is derived from an EMBL/GenBank/DDBJ whole genome shotgun (WGS) entry which is preliminary data.</text>
</comment>
<dbReference type="Proteomes" id="UP001213000">
    <property type="component" value="Unassembled WGS sequence"/>
</dbReference>
<evidence type="ECO:0000313" key="2">
    <source>
        <dbReference type="EMBL" id="KAJ3570677.1"/>
    </source>
</evidence>
<reference evidence="2" key="1">
    <citation type="submission" date="2022-07" db="EMBL/GenBank/DDBJ databases">
        <title>Genome Sequence of Leucocoprinus birnbaumii.</title>
        <authorList>
            <person name="Buettner E."/>
        </authorList>
    </citation>
    <scope>NUCLEOTIDE SEQUENCE</scope>
    <source>
        <strain evidence="2">VT141</strain>
    </source>
</reference>
<organism evidence="2 3">
    <name type="scientific">Leucocoprinus birnbaumii</name>
    <dbReference type="NCBI Taxonomy" id="56174"/>
    <lineage>
        <taxon>Eukaryota</taxon>
        <taxon>Fungi</taxon>
        <taxon>Dikarya</taxon>
        <taxon>Basidiomycota</taxon>
        <taxon>Agaricomycotina</taxon>
        <taxon>Agaricomycetes</taxon>
        <taxon>Agaricomycetidae</taxon>
        <taxon>Agaricales</taxon>
        <taxon>Agaricineae</taxon>
        <taxon>Agaricaceae</taxon>
        <taxon>Leucocoprinus</taxon>
    </lineage>
</organism>
<proteinExistence type="predicted"/>
<evidence type="ECO:0000256" key="1">
    <source>
        <dbReference type="SAM" id="MobiDB-lite"/>
    </source>
</evidence>
<dbReference type="EMBL" id="JANIEX010000224">
    <property type="protein sequence ID" value="KAJ3570677.1"/>
    <property type="molecule type" value="Genomic_DNA"/>
</dbReference>
<name>A0AAD5VV20_9AGAR</name>
<dbReference type="AlphaFoldDB" id="A0AAD5VV20"/>
<keyword evidence="3" id="KW-1185">Reference proteome</keyword>
<feature type="compositionally biased region" description="Low complexity" evidence="1">
    <location>
        <begin position="155"/>
        <end position="166"/>
    </location>
</feature>
<feature type="region of interest" description="Disordered" evidence="1">
    <location>
        <begin position="20"/>
        <end position="58"/>
    </location>
</feature>
<feature type="compositionally biased region" description="Pro residues" evidence="1">
    <location>
        <begin position="167"/>
        <end position="183"/>
    </location>
</feature>
<feature type="region of interest" description="Disordered" evidence="1">
    <location>
        <begin position="203"/>
        <end position="223"/>
    </location>
</feature>
<sequence length="292" mass="31324">MHLLRSTYLPAYQSLIRPPYTSDPFPTTSHHTPAANPNPSSSTTSLSSASSSSAAAPQPIASIQRETLILDRFIALKVREDVFADDSELHLEREDMFKDLFDHAQPKARLEDLVRRYGVREGVISVPGGGSGNGGAAQQRGEGGGASAKSSPAQSTSNLLSPTNNTPTPPPLPPLSPVRPLPSPNSASRTSKFFNFFSSAKPSVLPTPYPPPPPSPSTPTTIYQPRKKIKPIPFASISISLAPRTINLVVGSGTGRRTLVSVQREGREMKLESGARRLVRELKELLGSMAEE</sequence>
<accession>A0AAD5VV20</accession>
<gene>
    <name evidence="2" type="ORF">NP233_g4235</name>
</gene>